<feature type="region of interest" description="Disordered" evidence="1">
    <location>
        <begin position="507"/>
        <end position="654"/>
    </location>
</feature>
<dbReference type="Gene3D" id="2.60.40.640">
    <property type="match status" value="2"/>
</dbReference>
<dbReference type="PANTHER" id="PTHR11188">
    <property type="entry name" value="ARRESTIN DOMAIN CONTAINING PROTEIN"/>
    <property type="match status" value="1"/>
</dbReference>
<dbReference type="InterPro" id="IPR011022">
    <property type="entry name" value="Arrestin_C-like"/>
</dbReference>
<feature type="domain" description="Arrestin C-terminal-like" evidence="2">
    <location>
        <begin position="141"/>
        <end position="281"/>
    </location>
</feature>
<feature type="compositionally biased region" description="Low complexity" evidence="1">
    <location>
        <begin position="62"/>
        <end position="71"/>
    </location>
</feature>
<sequence>MVPHMLVRPTCAAGLSVPRICRCCRMLELPVPPAVPTTTAAVVGAPAAGAPPAAEAPPSAPTPAGSAAFADPAAVHQAAAFQESPGLLPPAAAAAEAAEQPHPPSPPEAAQPPNILRAARHLSRRAASSTSLGAAFLKQQQNALLGFTVQLDDNKTTFVPGQRIEGHVALSLQLPCEVKLLRVRFTGCVVTHIQKRRSGSSNDHNSAFYIFKEIYNLLGSGQSSDPPVVADAADHIFPFAFRVPPTSLPATFEGPYGEVRYEVTAVLLRVGLPKMVVTIPITIPSTLNVNSRDLQQPISVDTVCRAGRFWWSNGHIDVRASLPRNGFSSEETAPLKIEIVNHSGSALIVRDIALKQRAMYKTFAEIRGPRTERIHKINFSERIPGDVRKITRLVQFPVPSAAVISPTIFTPILQVTHVIGFKIQSAAPWSSVYKIQLPVIIAGFPFTLFDDNLNRRSVDTLPLYERDNWIEAARGPDGAIMHDEDVEESASSRRQPNLAAMLGGVTLESPSQERQPQRLPLPDERSISSEDGRDSDIQNGSASGSAAGDPPQPRRPFHPGVLERANRPDFADRVTVSSSVYDDGDLPTTTVDDAVHVAAEQDGSSSSPESPLHPDLPPPAQSLPVGEQPMPPRYSEGTAHKLAGAGAHEAQEPL</sequence>
<dbReference type="EMBL" id="JADGIZ020000039">
    <property type="protein sequence ID" value="KAL2913972.1"/>
    <property type="molecule type" value="Genomic_DNA"/>
</dbReference>
<evidence type="ECO:0000259" key="2">
    <source>
        <dbReference type="SMART" id="SM01017"/>
    </source>
</evidence>
<dbReference type="SMART" id="SM01017">
    <property type="entry name" value="Arrestin_C"/>
    <property type="match status" value="2"/>
</dbReference>
<feature type="region of interest" description="Disordered" evidence="1">
    <location>
        <begin position="91"/>
        <end position="112"/>
    </location>
</feature>
<feature type="compositionally biased region" description="Low complexity" evidence="1">
    <location>
        <begin position="91"/>
        <end position="100"/>
    </location>
</feature>
<keyword evidence="4" id="KW-1185">Reference proteome</keyword>
<feature type="compositionally biased region" description="Basic and acidic residues" evidence="1">
    <location>
        <begin position="521"/>
        <end position="536"/>
    </location>
</feature>
<feature type="compositionally biased region" description="Pro residues" evidence="1">
    <location>
        <begin position="101"/>
        <end position="110"/>
    </location>
</feature>
<dbReference type="PANTHER" id="PTHR11188:SF17">
    <property type="entry name" value="FI21816P1"/>
    <property type="match status" value="1"/>
</dbReference>
<dbReference type="Pfam" id="PF00339">
    <property type="entry name" value="Arrestin_N"/>
    <property type="match status" value="1"/>
</dbReference>
<evidence type="ECO:0000313" key="4">
    <source>
        <dbReference type="Proteomes" id="UP001527925"/>
    </source>
</evidence>
<proteinExistence type="predicted"/>
<name>A0ABR4N383_9FUNG</name>
<feature type="domain" description="Arrestin C-terminal-like" evidence="2">
    <location>
        <begin position="312"/>
        <end position="446"/>
    </location>
</feature>
<gene>
    <name evidence="3" type="ORF">HK105_206563</name>
</gene>
<dbReference type="SUPFAM" id="SSF81296">
    <property type="entry name" value="E set domains"/>
    <property type="match status" value="2"/>
</dbReference>
<protein>
    <recommendedName>
        <fullName evidence="2">Arrestin C-terminal-like domain-containing protein</fullName>
    </recommendedName>
</protein>
<accession>A0ABR4N383</accession>
<dbReference type="Pfam" id="PF02752">
    <property type="entry name" value="Arrestin_C"/>
    <property type="match status" value="1"/>
</dbReference>
<comment type="caution">
    <text evidence="3">The sequence shown here is derived from an EMBL/GenBank/DDBJ whole genome shotgun (WGS) entry which is preliminary data.</text>
</comment>
<organism evidence="3 4">
    <name type="scientific">Polyrhizophydium stewartii</name>
    <dbReference type="NCBI Taxonomy" id="2732419"/>
    <lineage>
        <taxon>Eukaryota</taxon>
        <taxon>Fungi</taxon>
        <taxon>Fungi incertae sedis</taxon>
        <taxon>Chytridiomycota</taxon>
        <taxon>Chytridiomycota incertae sedis</taxon>
        <taxon>Chytridiomycetes</taxon>
        <taxon>Rhizophydiales</taxon>
        <taxon>Rhizophydiales incertae sedis</taxon>
        <taxon>Polyrhizophydium</taxon>
    </lineage>
</organism>
<feature type="region of interest" description="Disordered" evidence="1">
    <location>
        <begin position="48"/>
        <end position="71"/>
    </location>
</feature>
<dbReference type="InterPro" id="IPR011021">
    <property type="entry name" value="Arrestin-like_N"/>
</dbReference>
<reference evidence="3 4" key="1">
    <citation type="submission" date="2023-09" db="EMBL/GenBank/DDBJ databases">
        <title>Pangenome analysis of Batrachochytrium dendrobatidis and related Chytrids.</title>
        <authorList>
            <person name="Yacoub M.N."/>
            <person name="Stajich J.E."/>
            <person name="James T.Y."/>
        </authorList>
    </citation>
    <scope>NUCLEOTIDE SEQUENCE [LARGE SCALE GENOMIC DNA]</scope>
    <source>
        <strain evidence="3 4">JEL0888</strain>
    </source>
</reference>
<feature type="compositionally biased region" description="Low complexity" evidence="1">
    <location>
        <begin position="600"/>
        <end position="610"/>
    </location>
</feature>
<evidence type="ECO:0000313" key="3">
    <source>
        <dbReference type="EMBL" id="KAL2913972.1"/>
    </source>
</evidence>
<dbReference type="InterPro" id="IPR014756">
    <property type="entry name" value="Ig_E-set"/>
</dbReference>
<dbReference type="InterPro" id="IPR050357">
    <property type="entry name" value="Arrestin_domain-protein"/>
</dbReference>
<dbReference type="InterPro" id="IPR014752">
    <property type="entry name" value="Arrestin-like_C"/>
</dbReference>
<evidence type="ECO:0000256" key="1">
    <source>
        <dbReference type="SAM" id="MobiDB-lite"/>
    </source>
</evidence>
<dbReference type="Proteomes" id="UP001527925">
    <property type="component" value="Unassembled WGS sequence"/>
</dbReference>